<keyword evidence="5" id="KW-0547">Nucleotide-binding</keyword>
<dbReference type="Pfam" id="PF02518">
    <property type="entry name" value="HATPase_c"/>
    <property type="match status" value="1"/>
</dbReference>
<evidence type="ECO:0000259" key="10">
    <source>
        <dbReference type="SMART" id="SM00387"/>
    </source>
</evidence>
<evidence type="ECO:0000256" key="1">
    <source>
        <dbReference type="ARBA" id="ARBA00000085"/>
    </source>
</evidence>
<feature type="domain" description="Histidine kinase/HSP90-like ATPase" evidence="10">
    <location>
        <begin position="368"/>
        <end position="460"/>
    </location>
</feature>
<evidence type="ECO:0000256" key="6">
    <source>
        <dbReference type="ARBA" id="ARBA00022777"/>
    </source>
</evidence>
<feature type="transmembrane region" description="Helical" evidence="9">
    <location>
        <begin position="65"/>
        <end position="84"/>
    </location>
</feature>
<dbReference type="EC" id="2.7.13.3" evidence="2"/>
<name>A0ABT0J7A0_9MICO</name>
<feature type="transmembrane region" description="Helical" evidence="9">
    <location>
        <begin position="38"/>
        <end position="59"/>
    </location>
</feature>
<sequence>MTSTPVPIGPSLEARVAPALVVPGAFRVAPWSAATARAWAQTVVGAGWLLAAGTALWVATLVSAALVPLLGLGLAGLTACLLVARAFGAAERARFAAQTAVVIPAPERRPAVGPVRGWRRACRALALLLRDGRAWAAVGYAVLGPLLAVTLLVLSTAVAGGAVGALIFPFVGQGSGLARDALPEVPWPLVALACLALAVVLLWASAAVVQWGTLLQVRLASALLGRSAASAARARADAAESEARTAHQRAAVLTETRSQAVAAADAERRRIERDLHDGAQQRLVALGVELGVARRLAERDPAASAAALEHAHGEIKATLAELRDLVRGIHPAVLSDRGLDAALSALAARSPVPVRVEASSDLSRAGSAAQAAAYFVVAEALTNVAKHADARSVQVRADVTDDGARLRVVVADDGRGGAEPSPGSGLAGLRGRVAALDGVFELDSPPGAGTRLTVEVPCAS</sequence>
<dbReference type="RefSeq" id="WP_416345226.1">
    <property type="nucleotide sequence ID" value="NZ_JALQCY010000005.1"/>
</dbReference>
<keyword evidence="9" id="KW-0812">Transmembrane</keyword>
<evidence type="ECO:0000256" key="9">
    <source>
        <dbReference type="SAM" id="Phobius"/>
    </source>
</evidence>
<comment type="caution">
    <text evidence="11">The sequence shown here is derived from an EMBL/GenBank/DDBJ whole genome shotgun (WGS) entry which is preliminary data.</text>
</comment>
<evidence type="ECO:0000256" key="2">
    <source>
        <dbReference type="ARBA" id="ARBA00012438"/>
    </source>
</evidence>
<keyword evidence="3" id="KW-0597">Phosphoprotein</keyword>
<evidence type="ECO:0000256" key="5">
    <source>
        <dbReference type="ARBA" id="ARBA00022741"/>
    </source>
</evidence>
<keyword evidence="8" id="KW-0902">Two-component regulatory system</keyword>
<dbReference type="PANTHER" id="PTHR24421:SF10">
    <property type="entry name" value="NITRATE_NITRITE SENSOR PROTEIN NARQ"/>
    <property type="match status" value="1"/>
</dbReference>
<keyword evidence="9" id="KW-1133">Transmembrane helix</keyword>
<reference evidence="11 12" key="1">
    <citation type="submission" date="2022-02" db="EMBL/GenBank/DDBJ databases">
        <title>The car tank lid bacteriome: a reservoir of bacteria with potential in bioremediation of fuel.</title>
        <authorList>
            <person name="Vidal-Verdu A."/>
            <person name="Gomez-Martinez D."/>
            <person name="Latorre-Perez A."/>
            <person name="Pereto J."/>
            <person name="Porcar M."/>
        </authorList>
    </citation>
    <scope>NUCLEOTIDE SEQUENCE [LARGE SCALE GENOMIC DNA]</scope>
    <source>
        <strain evidence="11 12">4D.3</strain>
    </source>
</reference>
<feature type="transmembrane region" description="Helical" evidence="9">
    <location>
        <begin position="137"/>
        <end position="167"/>
    </location>
</feature>
<evidence type="ECO:0000256" key="4">
    <source>
        <dbReference type="ARBA" id="ARBA00022679"/>
    </source>
</evidence>
<protein>
    <recommendedName>
        <fullName evidence="2">histidine kinase</fullName>
        <ecNumber evidence="2">2.7.13.3</ecNumber>
    </recommendedName>
</protein>
<evidence type="ECO:0000313" key="12">
    <source>
        <dbReference type="Proteomes" id="UP001651050"/>
    </source>
</evidence>
<evidence type="ECO:0000256" key="7">
    <source>
        <dbReference type="ARBA" id="ARBA00022840"/>
    </source>
</evidence>
<comment type="catalytic activity">
    <reaction evidence="1">
        <text>ATP + protein L-histidine = ADP + protein N-phospho-L-histidine.</text>
        <dbReference type="EC" id="2.7.13.3"/>
    </reaction>
</comment>
<proteinExistence type="predicted"/>
<accession>A0ABT0J7A0</accession>
<keyword evidence="9" id="KW-0472">Membrane</keyword>
<organism evidence="11 12">
    <name type="scientific">Isoptericola peretonis</name>
    <dbReference type="NCBI Taxonomy" id="2918523"/>
    <lineage>
        <taxon>Bacteria</taxon>
        <taxon>Bacillati</taxon>
        <taxon>Actinomycetota</taxon>
        <taxon>Actinomycetes</taxon>
        <taxon>Micrococcales</taxon>
        <taxon>Promicromonosporaceae</taxon>
        <taxon>Isoptericola</taxon>
    </lineage>
</organism>
<dbReference type="EMBL" id="JALQCY010000005">
    <property type="protein sequence ID" value="MCK9795376.1"/>
    <property type="molecule type" value="Genomic_DNA"/>
</dbReference>
<dbReference type="Pfam" id="PF13796">
    <property type="entry name" value="Sensor"/>
    <property type="match status" value="1"/>
</dbReference>
<dbReference type="GO" id="GO:0016301">
    <property type="term" value="F:kinase activity"/>
    <property type="evidence" value="ECO:0007669"/>
    <property type="project" value="UniProtKB-KW"/>
</dbReference>
<dbReference type="Pfam" id="PF07730">
    <property type="entry name" value="HisKA_3"/>
    <property type="match status" value="1"/>
</dbReference>
<keyword evidence="6 11" id="KW-0418">Kinase</keyword>
<keyword evidence="4" id="KW-0808">Transferase</keyword>
<dbReference type="SUPFAM" id="SSF55874">
    <property type="entry name" value="ATPase domain of HSP90 chaperone/DNA topoisomerase II/histidine kinase"/>
    <property type="match status" value="1"/>
</dbReference>
<dbReference type="Proteomes" id="UP001651050">
    <property type="component" value="Unassembled WGS sequence"/>
</dbReference>
<dbReference type="InterPro" id="IPR011712">
    <property type="entry name" value="Sig_transdc_His_kin_sub3_dim/P"/>
</dbReference>
<dbReference type="CDD" id="cd16917">
    <property type="entry name" value="HATPase_UhpB-NarQ-NarX-like"/>
    <property type="match status" value="1"/>
</dbReference>
<dbReference type="SMART" id="SM00387">
    <property type="entry name" value="HATPase_c"/>
    <property type="match status" value="1"/>
</dbReference>
<dbReference type="InterPro" id="IPR050482">
    <property type="entry name" value="Sensor_HK_TwoCompSys"/>
</dbReference>
<keyword evidence="7" id="KW-0067">ATP-binding</keyword>
<evidence type="ECO:0000256" key="3">
    <source>
        <dbReference type="ARBA" id="ARBA00022553"/>
    </source>
</evidence>
<evidence type="ECO:0000256" key="8">
    <source>
        <dbReference type="ARBA" id="ARBA00023012"/>
    </source>
</evidence>
<keyword evidence="12" id="KW-1185">Reference proteome</keyword>
<dbReference type="InterPro" id="IPR025828">
    <property type="entry name" value="Put_sensor_dom"/>
</dbReference>
<feature type="transmembrane region" description="Helical" evidence="9">
    <location>
        <begin position="187"/>
        <end position="209"/>
    </location>
</feature>
<dbReference type="InterPro" id="IPR036890">
    <property type="entry name" value="HATPase_C_sf"/>
</dbReference>
<dbReference type="PANTHER" id="PTHR24421">
    <property type="entry name" value="NITRATE/NITRITE SENSOR PROTEIN NARX-RELATED"/>
    <property type="match status" value="1"/>
</dbReference>
<dbReference type="Gene3D" id="3.30.565.10">
    <property type="entry name" value="Histidine kinase-like ATPase, C-terminal domain"/>
    <property type="match status" value="1"/>
</dbReference>
<gene>
    <name evidence="11" type="ORF">M1843_16640</name>
</gene>
<dbReference type="Gene3D" id="1.20.5.1930">
    <property type="match status" value="1"/>
</dbReference>
<dbReference type="InterPro" id="IPR003594">
    <property type="entry name" value="HATPase_dom"/>
</dbReference>
<evidence type="ECO:0000313" key="11">
    <source>
        <dbReference type="EMBL" id="MCK9795376.1"/>
    </source>
</evidence>